<keyword evidence="2" id="KW-1185">Reference proteome</keyword>
<reference evidence="1 2" key="1">
    <citation type="journal article" date="2019" name="Emerg. Microbes Infect.">
        <title>Comprehensive subspecies identification of 175 nontuberculous mycobacteria species based on 7547 genomic profiles.</title>
        <authorList>
            <person name="Matsumoto Y."/>
            <person name="Kinjo T."/>
            <person name="Motooka D."/>
            <person name="Nabeya D."/>
            <person name="Jung N."/>
            <person name="Uechi K."/>
            <person name="Horii T."/>
            <person name="Iida T."/>
            <person name="Fujita J."/>
            <person name="Nakamura S."/>
        </authorList>
    </citation>
    <scope>NUCLEOTIDE SEQUENCE [LARGE SCALE GENOMIC DNA]</scope>
    <source>
        <strain evidence="1 2">JCM 18113</strain>
    </source>
</reference>
<dbReference type="InterPro" id="IPR015889">
    <property type="entry name" value="Intradiol_dOase_core"/>
</dbReference>
<organism evidence="1 2">
    <name type="scientific">Mycobacterium mantenii</name>
    <dbReference type="NCBI Taxonomy" id="560555"/>
    <lineage>
        <taxon>Bacteria</taxon>
        <taxon>Bacillati</taxon>
        <taxon>Actinomycetota</taxon>
        <taxon>Actinomycetes</taxon>
        <taxon>Mycobacteriales</taxon>
        <taxon>Mycobacteriaceae</taxon>
        <taxon>Mycobacterium</taxon>
        <taxon>Mycobacterium avium complex (MAC)</taxon>
    </lineage>
</organism>
<sequence length="247" mass="25669">MTESACTPGQTVGPFLDLGLPYPGDNLMVDDGHPQAIRLHGTVYDGAGAAVPDALVELWQPDGAGRVPRQAGSLRRDDAVSIASAAQAPGAAGRHHHDAVSIASAAQAPGAAGRHHHDAVSIASAAQAPGAAGRHHHDAPFTGWGRCATDDAGRYAFTTLTPGSAIAGRPPFFALTVFARGLLDRLFTRAYLPGADPNADPLLTAVTAERRSALLCTAENDGTAYRFDIHLQGPAETVFLAYRDDAR</sequence>
<gene>
    <name evidence="1" type="ORF">MMAN_05020</name>
</gene>
<evidence type="ECO:0000313" key="2">
    <source>
        <dbReference type="Proteomes" id="UP000465812"/>
    </source>
</evidence>
<dbReference type="SUPFAM" id="SSF49482">
    <property type="entry name" value="Aromatic compound dioxygenase"/>
    <property type="match status" value="1"/>
</dbReference>
<dbReference type="Proteomes" id="UP000465812">
    <property type="component" value="Chromosome"/>
</dbReference>
<proteinExistence type="predicted"/>
<name>A0ABM7JLJ7_MYCNT</name>
<evidence type="ECO:0008006" key="3">
    <source>
        <dbReference type="Google" id="ProtNLM"/>
    </source>
</evidence>
<protein>
    <recommendedName>
        <fullName evidence="3">Protocatechuate 3,4-dioxygenase subunit alpha</fullName>
    </recommendedName>
</protein>
<dbReference type="EMBL" id="AP022590">
    <property type="protein sequence ID" value="BBY36368.1"/>
    <property type="molecule type" value="Genomic_DNA"/>
</dbReference>
<dbReference type="Gene3D" id="2.60.130.10">
    <property type="entry name" value="Aromatic compound dioxygenase"/>
    <property type="match status" value="1"/>
</dbReference>
<evidence type="ECO:0000313" key="1">
    <source>
        <dbReference type="EMBL" id="BBY36368.1"/>
    </source>
</evidence>
<dbReference type="PANTHER" id="PTHR33711">
    <property type="entry name" value="DIOXYGENASE, PUTATIVE (AFU_ORTHOLOGUE AFUA_2G02910)-RELATED"/>
    <property type="match status" value="1"/>
</dbReference>
<dbReference type="InterPro" id="IPR050770">
    <property type="entry name" value="Intradiol_RC_Dioxygenase"/>
</dbReference>
<accession>A0ABM7JLJ7</accession>
<dbReference type="PANTHER" id="PTHR33711:SF9">
    <property type="entry name" value="PROTOCATECHUATE 3,4-DIOXYGENASE ALPHA CHAIN"/>
    <property type="match status" value="1"/>
</dbReference>